<feature type="transmembrane region" description="Helical" evidence="5">
    <location>
        <begin position="359"/>
        <end position="378"/>
    </location>
</feature>
<proteinExistence type="predicted"/>
<name>A0A250KXJ4_9GAMM</name>
<feature type="domain" description="O-antigen ligase-related" evidence="6">
    <location>
        <begin position="208"/>
        <end position="343"/>
    </location>
</feature>
<sequence length="438" mass="48101">MKIQVEKDLPMLLIVLVSVSAVASLPQVDSAWNGVKEVYGEQDFGLRILREVMLAVIVAYAALERRFWNGAASGSMFAFLAVVASYALFEVAYALFLDLPLVVPLAGLRVFEYLPLALIGYMTARLGAAEQVVQKFTSLLRFYIVLQGGLAIAQALWAPPLVGVSILGGGRPFGTFVSPNLFGAAMSTCTLFFALAEDPKVRKWMYATTFLALLSGSRTALLSSFLVLFFQFYQAVRPRDRWALVLPAPALAVGALLLASSPLLSGRDDADPTQDGRIALWQRMLSNNINDVPDLLFGWGLGLGSNTINILFGAEHFPGQFDSDSLYLFLLNGYGLIGLLAYLVFVRMSARISGHSRKGLVMTFIFVAGLPFNLWEYFPQNAMLMFLWGAVLGTARKPHLLPSGAARRRFDALSLTPTHLPAGRREFESLSRWERDLG</sequence>
<comment type="subcellular location">
    <subcellularLocation>
        <location evidence="1">Membrane</location>
        <topology evidence="1">Multi-pass membrane protein</topology>
    </subcellularLocation>
</comment>
<dbReference type="GO" id="GO:0016020">
    <property type="term" value="C:membrane"/>
    <property type="evidence" value="ECO:0007669"/>
    <property type="project" value="UniProtKB-SubCell"/>
</dbReference>
<feature type="transmembrane region" description="Helical" evidence="5">
    <location>
        <begin position="46"/>
        <end position="63"/>
    </location>
</feature>
<dbReference type="EMBL" id="AP017928">
    <property type="protein sequence ID" value="BBA36234.1"/>
    <property type="molecule type" value="Genomic_DNA"/>
</dbReference>
<dbReference type="PANTHER" id="PTHR37422">
    <property type="entry name" value="TEICHURONIC ACID BIOSYNTHESIS PROTEIN TUAE"/>
    <property type="match status" value="1"/>
</dbReference>
<accession>A0A250KXJ4</accession>
<feature type="transmembrane region" description="Helical" evidence="5">
    <location>
        <begin position="208"/>
        <end position="230"/>
    </location>
</feature>
<evidence type="ECO:0000313" key="8">
    <source>
        <dbReference type="Proteomes" id="UP000266313"/>
    </source>
</evidence>
<keyword evidence="8" id="KW-1185">Reference proteome</keyword>
<dbReference type="InterPro" id="IPR007016">
    <property type="entry name" value="O-antigen_ligase-rel_domated"/>
</dbReference>
<protein>
    <recommendedName>
        <fullName evidence="6">O-antigen ligase-related domain-containing protein</fullName>
    </recommendedName>
</protein>
<evidence type="ECO:0000313" key="7">
    <source>
        <dbReference type="EMBL" id="BBA36234.1"/>
    </source>
</evidence>
<feature type="transmembrane region" description="Helical" evidence="5">
    <location>
        <begin position="177"/>
        <end position="196"/>
    </location>
</feature>
<dbReference type="Proteomes" id="UP000266313">
    <property type="component" value="Chromosome"/>
</dbReference>
<keyword evidence="2 5" id="KW-0812">Transmembrane</keyword>
<dbReference type="KEGG" id="mmai:sS8_4304"/>
<keyword evidence="3 5" id="KW-1133">Transmembrane helix</keyword>
<evidence type="ECO:0000256" key="5">
    <source>
        <dbReference type="SAM" id="Phobius"/>
    </source>
</evidence>
<feature type="transmembrane region" description="Helical" evidence="5">
    <location>
        <begin position="326"/>
        <end position="347"/>
    </location>
</feature>
<dbReference type="PANTHER" id="PTHR37422:SF13">
    <property type="entry name" value="LIPOPOLYSACCHARIDE BIOSYNTHESIS PROTEIN PA4999-RELATED"/>
    <property type="match status" value="1"/>
</dbReference>
<evidence type="ECO:0000256" key="2">
    <source>
        <dbReference type="ARBA" id="ARBA00022692"/>
    </source>
</evidence>
<keyword evidence="4 5" id="KW-0472">Membrane</keyword>
<dbReference type="AlphaFoldDB" id="A0A250KXJ4"/>
<feature type="transmembrane region" description="Helical" evidence="5">
    <location>
        <begin position="242"/>
        <end position="259"/>
    </location>
</feature>
<dbReference type="Pfam" id="PF04932">
    <property type="entry name" value="Wzy_C"/>
    <property type="match status" value="1"/>
</dbReference>
<dbReference type="InterPro" id="IPR051533">
    <property type="entry name" value="WaaL-like"/>
</dbReference>
<dbReference type="RefSeq" id="WP_119631445.1">
    <property type="nucleotide sequence ID" value="NZ_AP017928.1"/>
</dbReference>
<dbReference type="OrthoDB" id="5573808at2"/>
<evidence type="ECO:0000259" key="6">
    <source>
        <dbReference type="Pfam" id="PF04932"/>
    </source>
</evidence>
<organism evidence="7 8">
    <name type="scientific">Methylocaldum marinum</name>
    <dbReference type="NCBI Taxonomy" id="1432792"/>
    <lineage>
        <taxon>Bacteria</taxon>
        <taxon>Pseudomonadati</taxon>
        <taxon>Pseudomonadota</taxon>
        <taxon>Gammaproteobacteria</taxon>
        <taxon>Methylococcales</taxon>
        <taxon>Methylococcaceae</taxon>
        <taxon>Methylocaldum</taxon>
    </lineage>
</organism>
<feature type="transmembrane region" description="Helical" evidence="5">
    <location>
        <begin position="75"/>
        <end position="96"/>
    </location>
</feature>
<feature type="transmembrane region" description="Helical" evidence="5">
    <location>
        <begin position="136"/>
        <end position="157"/>
    </location>
</feature>
<evidence type="ECO:0000256" key="3">
    <source>
        <dbReference type="ARBA" id="ARBA00022989"/>
    </source>
</evidence>
<evidence type="ECO:0000256" key="4">
    <source>
        <dbReference type="ARBA" id="ARBA00023136"/>
    </source>
</evidence>
<feature type="transmembrane region" description="Helical" evidence="5">
    <location>
        <begin position="292"/>
        <end position="314"/>
    </location>
</feature>
<reference evidence="7 8" key="1">
    <citation type="submission" date="2016-12" db="EMBL/GenBank/DDBJ databases">
        <title>Genome sequencing of Methylocaldum marinum.</title>
        <authorList>
            <person name="Takeuchi M."/>
            <person name="Kamagata Y."/>
            <person name="Hiraoka S."/>
            <person name="Oshima K."/>
            <person name="Hattori M."/>
            <person name="Iwasaki W."/>
        </authorList>
    </citation>
    <scope>NUCLEOTIDE SEQUENCE [LARGE SCALE GENOMIC DNA]</scope>
    <source>
        <strain evidence="7 8">S8</strain>
    </source>
</reference>
<gene>
    <name evidence="7" type="ORF">sS8_4304</name>
</gene>
<evidence type="ECO:0000256" key="1">
    <source>
        <dbReference type="ARBA" id="ARBA00004141"/>
    </source>
</evidence>
<feature type="transmembrane region" description="Helical" evidence="5">
    <location>
        <begin position="102"/>
        <end position="124"/>
    </location>
</feature>